<evidence type="ECO:0000256" key="1">
    <source>
        <dbReference type="SAM" id="Phobius"/>
    </source>
</evidence>
<dbReference type="AlphaFoldDB" id="A0A1I5ACC5"/>
<keyword evidence="1" id="KW-0812">Transmembrane</keyword>
<dbReference type="Proteomes" id="UP000183107">
    <property type="component" value="Unassembled WGS sequence"/>
</dbReference>
<accession>A0A1I5ACC5</accession>
<organism evidence="2 3">
    <name type="scientific">Nitrosospira briensis</name>
    <dbReference type="NCBI Taxonomy" id="35799"/>
    <lineage>
        <taxon>Bacteria</taxon>
        <taxon>Pseudomonadati</taxon>
        <taxon>Pseudomonadota</taxon>
        <taxon>Betaproteobacteria</taxon>
        <taxon>Nitrosomonadales</taxon>
        <taxon>Nitrosomonadaceae</taxon>
        <taxon>Nitrosospira</taxon>
    </lineage>
</organism>
<reference evidence="3" key="1">
    <citation type="submission" date="2016-10" db="EMBL/GenBank/DDBJ databases">
        <authorList>
            <person name="Varghese N."/>
        </authorList>
    </citation>
    <scope>NUCLEOTIDE SEQUENCE [LARGE SCALE GENOMIC DNA]</scope>
    <source>
        <strain evidence="3">Nsp8</strain>
    </source>
</reference>
<gene>
    <name evidence="2" type="ORF">SAMN05216386_1316</name>
</gene>
<keyword evidence="1" id="KW-0472">Membrane</keyword>
<dbReference type="NCBIfam" id="NF041043">
    <property type="entry name" value="BPSS1780_fam"/>
    <property type="match status" value="1"/>
</dbReference>
<sequence length="240" mass="26039">MEVRQVDAKQGWQWIVTGFGLFRKIPLVWIIVCFTLMLIAFTLALIPMAGQFIFTLLSPVFLAGIMMGCKALEQGEGLEVAHLLSGFRSNPAPLITIGGIYLIGQILILGVFMLVGGDVLMGLLMEGKRVDENELKSVSGDMLSASLVGLTLSIPLLMAVWFAPLLVIFKGAPPLEAMRLSFFACLKNIIAFQIYAVILVVLTIIATIPYGLGLFVLIPTVFASIYTSYKDIFESSAATA</sequence>
<feature type="transmembrane region" description="Helical" evidence="1">
    <location>
        <begin position="145"/>
        <end position="168"/>
    </location>
</feature>
<feature type="transmembrane region" description="Helical" evidence="1">
    <location>
        <begin position="27"/>
        <end position="46"/>
    </location>
</feature>
<feature type="transmembrane region" description="Helical" evidence="1">
    <location>
        <begin position="52"/>
        <end position="72"/>
    </location>
</feature>
<name>A0A1I5ACC5_9PROT</name>
<dbReference type="InterPro" id="IPR047798">
    <property type="entry name" value="BPSS1780-like"/>
</dbReference>
<feature type="transmembrane region" description="Helical" evidence="1">
    <location>
        <begin position="92"/>
        <end position="125"/>
    </location>
</feature>
<dbReference type="EMBL" id="FOVJ01000002">
    <property type="protein sequence ID" value="SFN60171.1"/>
    <property type="molecule type" value="Genomic_DNA"/>
</dbReference>
<proteinExistence type="predicted"/>
<keyword evidence="3" id="KW-1185">Reference proteome</keyword>
<evidence type="ECO:0000313" key="3">
    <source>
        <dbReference type="Proteomes" id="UP000183107"/>
    </source>
</evidence>
<evidence type="ECO:0000313" key="2">
    <source>
        <dbReference type="EMBL" id="SFN60171.1"/>
    </source>
</evidence>
<dbReference type="RefSeq" id="WP_074795935.1">
    <property type="nucleotide sequence ID" value="NZ_FOVJ01000002.1"/>
</dbReference>
<dbReference type="OrthoDB" id="5298483at2"/>
<keyword evidence="1" id="KW-1133">Transmembrane helix</keyword>
<protein>
    <recommendedName>
        <fullName evidence="4">Transmembrane protein</fullName>
    </recommendedName>
</protein>
<evidence type="ECO:0008006" key="4">
    <source>
        <dbReference type="Google" id="ProtNLM"/>
    </source>
</evidence>
<feature type="transmembrane region" description="Helical" evidence="1">
    <location>
        <begin position="180"/>
        <end position="204"/>
    </location>
</feature>